<accession>A0A9X7UF32</accession>
<proteinExistence type="predicted"/>
<dbReference type="Proteomes" id="UP000515377">
    <property type="component" value="Chromosome"/>
</dbReference>
<dbReference type="EMBL" id="CP060122">
    <property type="protein sequence ID" value="QNG46162.1"/>
    <property type="molecule type" value="Genomic_DNA"/>
</dbReference>
<gene>
    <name evidence="1" type="ORF">H3V42_00290</name>
</gene>
<sequence>MGRIDWIPIAEMPDHLKDGRDLLFWSDDEAVIALWDKFITGEDDYYEGWATREGGNLMGATHFAEINAPDWPLAD</sequence>
<dbReference type="AlphaFoldDB" id="A0A9X7UF32"/>
<evidence type="ECO:0000313" key="1">
    <source>
        <dbReference type="EMBL" id="QNG46162.1"/>
    </source>
</evidence>
<reference evidence="1 2" key="1">
    <citation type="submission" date="2020-07" db="EMBL/GenBank/DDBJ databases">
        <title>Whole genome sequence of Sphingobium yanoikuyae A3.</title>
        <authorList>
            <person name="Han S.-S."/>
        </authorList>
    </citation>
    <scope>NUCLEOTIDE SEQUENCE [LARGE SCALE GENOMIC DNA]</scope>
    <source>
        <strain evidence="1 2">A3</strain>
    </source>
</reference>
<evidence type="ECO:0000313" key="2">
    <source>
        <dbReference type="Proteomes" id="UP000515377"/>
    </source>
</evidence>
<protein>
    <submittedName>
        <fullName evidence="1">Uncharacterized protein</fullName>
    </submittedName>
</protein>
<name>A0A9X7UF32_SPHYA</name>
<organism evidence="1 2">
    <name type="scientific">Sphingobium yanoikuyae</name>
    <name type="common">Sphingomonas yanoikuyae</name>
    <dbReference type="NCBI Taxonomy" id="13690"/>
    <lineage>
        <taxon>Bacteria</taxon>
        <taxon>Pseudomonadati</taxon>
        <taxon>Pseudomonadota</taxon>
        <taxon>Alphaproteobacteria</taxon>
        <taxon>Sphingomonadales</taxon>
        <taxon>Sphingomonadaceae</taxon>
        <taxon>Sphingobium</taxon>
    </lineage>
</organism>